<dbReference type="EMBL" id="BAABCR010000003">
    <property type="protein sequence ID" value="GAA4022772.1"/>
    <property type="molecule type" value="Genomic_DNA"/>
</dbReference>
<evidence type="ECO:0000259" key="1">
    <source>
        <dbReference type="PROSITE" id="PS50846"/>
    </source>
</evidence>
<gene>
    <name evidence="2" type="ORF">GCM10022386_02130</name>
</gene>
<dbReference type="Pfam" id="PF00403">
    <property type="entry name" value="HMA"/>
    <property type="match status" value="1"/>
</dbReference>
<evidence type="ECO:0000313" key="2">
    <source>
        <dbReference type="EMBL" id="GAA4022772.1"/>
    </source>
</evidence>
<dbReference type="InterPro" id="IPR036163">
    <property type="entry name" value="HMA_dom_sf"/>
</dbReference>
<proteinExistence type="predicted"/>
<dbReference type="CDD" id="cd00371">
    <property type="entry name" value="HMA"/>
    <property type="match status" value="1"/>
</dbReference>
<feature type="domain" description="HMA" evidence="1">
    <location>
        <begin position="1"/>
        <end position="64"/>
    </location>
</feature>
<dbReference type="SUPFAM" id="SSF55008">
    <property type="entry name" value="HMA, heavy metal-associated domain"/>
    <property type="match status" value="1"/>
</dbReference>
<dbReference type="Gene3D" id="3.30.70.100">
    <property type="match status" value="1"/>
</dbReference>
<dbReference type="PROSITE" id="PS50846">
    <property type="entry name" value="HMA_2"/>
    <property type="match status" value="1"/>
</dbReference>
<accession>A0ABP7T9G8</accession>
<reference evidence="3" key="1">
    <citation type="journal article" date="2019" name="Int. J. Syst. Evol. Microbiol.">
        <title>The Global Catalogue of Microorganisms (GCM) 10K type strain sequencing project: providing services to taxonomists for standard genome sequencing and annotation.</title>
        <authorList>
            <consortium name="The Broad Institute Genomics Platform"/>
            <consortium name="The Broad Institute Genome Sequencing Center for Infectious Disease"/>
            <person name="Wu L."/>
            <person name="Ma J."/>
        </authorList>
    </citation>
    <scope>NUCLEOTIDE SEQUENCE [LARGE SCALE GENOMIC DNA]</scope>
    <source>
        <strain evidence="3">JCM 17064</strain>
    </source>
</reference>
<keyword evidence="3" id="KW-1185">Reference proteome</keyword>
<dbReference type="Proteomes" id="UP001500968">
    <property type="component" value="Unassembled WGS sequence"/>
</dbReference>
<organism evidence="2 3">
    <name type="scientific">Flavobacterium cheonhonense</name>
    <dbReference type="NCBI Taxonomy" id="706185"/>
    <lineage>
        <taxon>Bacteria</taxon>
        <taxon>Pseudomonadati</taxon>
        <taxon>Bacteroidota</taxon>
        <taxon>Flavobacteriia</taxon>
        <taxon>Flavobacteriales</taxon>
        <taxon>Flavobacteriaceae</taxon>
        <taxon>Flavobacterium</taxon>
    </lineage>
</organism>
<comment type="caution">
    <text evidence="2">The sequence shown here is derived from an EMBL/GenBank/DDBJ whole genome shotgun (WGS) entry which is preliminary data.</text>
</comment>
<sequence>MEQQFEVENIKCGGCMNSIKTALLKLDGVTDVSIDKEIDTVTVTGTIIREDLINKLNDLGYPEKGNNTLIRKAKSYVNCAIGRMSETES</sequence>
<evidence type="ECO:0000313" key="3">
    <source>
        <dbReference type="Proteomes" id="UP001500968"/>
    </source>
</evidence>
<protein>
    <recommendedName>
        <fullName evidence="1">HMA domain-containing protein</fullName>
    </recommendedName>
</protein>
<name>A0ABP7T9G8_9FLAO</name>
<dbReference type="RefSeq" id="WP_324691914.1">
    <property type="nucleotide sequence ID" value="NZ_BAABCR010000003.1"/>
</dbReference>
<dbReference type="InterPro" id="IPR006121">
    <property type="entry name" value="HMA_dom"/>
</dbReference>